<dbReference type="HAMAP" id="MF_01109">
    <property type="entry name" value="OTCase"/>
    <property type="match status" value="1"/>
</dbReference>
<keyword evidence="6" id="KW-0963">Cytoplasm</keyword>
<dbReference type="InterPro" id="IPR006131">
    <property type="entry name" value="Asp_carbamoyltransf_Asp/Orn-bd"/>
</dbReference>
<gene>
    <name evidence="9" type="primary">argF</name>
    <name evidence="9" type="ORF">ENP47_08595</name>
</gene>
<name>A0A7C1K2W7_THERO</name>
<dbReference type="NCBIfam" id="TIGR00658">
    <property type="entry name" value="orni_carb_tr"/>
    <property type="match status" value="1"/>
</dbReference>
<evidence type="ECO:0000256" key="2">
    <source>
        <dbReference type="ARBA" id="ARBA00007805"/>
    </source>
</evidence>
<dbReference type="GO" id="GO:0004585">
    <property type="term" value="F:ornithine carbamoyltransferase activity"/>
    <property type="evidence" value="ECO:0007669"/>
    <property type="project" value="UniProtKB-UniRule"/>
</dbReference>
<evidence type="ECO:0000256" key="1">
    <source>
        <dbReference type="ARBA" id="ARBA00004975"/>
    </source>
</evidence>
<protein>
    <recommendedName>
        <fullName evidence="3 6">Ornithine carbamoyltransferase</fullName>
        <shortName evidence="6">OTCase</shortName>
        <ecNumber evidence="3 6">2.1.3.3</ecNumber>
    </recommendedName>
</protein>
<comment type="similarity">
    <text evidence="2 6">Belongs to the aspartate/ornithine carbamoyltransferase superfamily. OTCase family.</text>
</comment>
<feature type="binding site" evidence="6">
    <location>
        <position position="300"/>
    </location>
    <ligand>
        <name>carbamoyl phosphate</name>
        <dbReference type="ChEBI" id="CHEBI:58228"/>
    </ligand>
</feature>
<comment type="subcellular location">
    <subcellularLocation>
        <location evidence="6">Cytoplasm</location>
    </subcellularLocation>
</comment>
<proteinExistence type="inferred from homology"/>
<dbReference type="InterPro" id="IPR006130">
    <property type="entry name" value="Asp/Orn_carbamoylTrfase"/>
</dbReference>
<dbReference type="GO" id="GO:0016597">
    <property type="term" value="F:amino acid binding"/>
    <property type="evidence" value="ECO:0007669"/>
    <property type="project" value="InterPro"/>
</dbReference>
<dbReference type="InterPro" id="IPR036901">
    <property type="entry name" value="Asp/Orn_carbamoylTrfase_sf"/>
</dbReference>
<dbReference type="GO" id="GO:0042450">
    <property type="term" value="P:L-arginine biosynthetic process via ornithine"/>
    <property type="evidence" value="ECO:0007669"/>
    <property type="project" value="UniProtKB-UniRule"/>
</dbReference>
<feature type="binding site" evidence="6">
    <location>
        <begin position="138"/>
        <end position="141"/>
    </location>
    <ligand>
        <name>carbamoyl phosphate</name>
        <dbReference type="ChEBI" id="CHEBI:58228"/>
    </ligand>
</feature>
<evidence type="ECO:0000256" key="6">
    <source>
        <dbReference type="HAMAP-Rule" id="MF_01109"/>
    </source>
</evidence>
<evidence type="ECO:0000313" key="9">
    <source>
        <dbReference type="EMBL" id="HEF65639.1"/>
    </source>
</evidence>
<feature type="binding site" evidence="6">
    <location>
        <begin position="272"/>
        <end position="273"/>
    </location>
    <ligand>
        <name>carbamoyl phosphate</name>
        <dbReference type="ChEBI" id="CHEBI:58228"/>
    </ligand>
</feature>
<dbReference type="Pfam" id="PF00185">
    <property type="entry name" value="OTCace"/>
    <property type="match status" value="1"/>
</dbReference>
<dbReference type="EC" id="2.1.3.3" evidence="3 6"/>
<keyword evidence="4 6" id="KW-0808">Transferase</keyword>
<evidence type="ECO:0000256" key="4">
    <source>
        <dbReference type="ARBA" id="ARBA00022679"/>
    </source>
</evidence>
<feature type="binding site" evidence="6">
    <location>
        <begin position="60"/>
        <end position="63"/>
    </location>
    <ligand>
        <name>carbamoyl phosphate</name>
        <dbReference type="ChEBI" id="CHEBI:58228"/>
    </ligand>
</feature>
<dbReference type="SUPFAM" id="SSF53671">
    <property type="entry name" value="Aspartate/ornithine carbamoyltransferase"/>
    <property type="match status" value="1"/>
</dbReference>
<dbReference type="EMBL" id="DSJL01000011">
    <property type="protein sequence ID" value="HEF65639.1"/>
    <property type="molecule type" value="Genomic_DNA"/>
</dbReference>
<organism evidence="9">
    <name type="scientific">Thermomicrobium roseum</name>
    <dbReference type="NCBI Taxonomy" id="500"/>
    <lineage>
        <taxon>Bacteria</taxon>
        <taxon>Pseudomonadati</taxon>
        <taxon>Thermomicrobiota</taxon>
        <taxon>Thermomicrobia</taxon>
        <taxon>Thermomicrobiales</taxon>
        <taxon>Thermomicrobiaceae</taxon>
        <taxon>Thermomicrobium</taxon>
    </lineage>
</organism>
<dbReference type="InterPro" id="IPR006132">
    <property type="entry name" value="Asp/Orn_carbamoyltranf_P-bd"/>
</dbReference>
<feature type="binding site" evidence="6">
    <location>
        <position position="87"/>
    </location>
    <ligand>
        <name>carbamoyl phosphate</name>
        <dbReference type="ChEBI" id="CHEBI:58228"/>
    </ligand>
</feature>
<feature type="binding site" evidence="6">
    <location>
        <position position="111"/>
    </location>
    <ligand>
        <name>carbamoyl phosphate</name>
        <dbReference type="ChEBI" id="CHEBI:58228"/>
    </ligand>
</feature>
<comment type="caution">
    <text evidence="9">The sequence shown here is derived from an EMBL/GenBank/DDBJ whole genome shotgun (WGS) entry which is preliminary data.</text>
</comment>
<dbReference type="GO" id="GO:0005737">
    <property type="term" value="C:cytoplasm"/>
    <property type="evidence" value="ECO:0007669"/>
    <property type="project" value="UniProtKB-SubCell"/>
</dbReference>
<dbReference type="Pfam" id="PF02729">
    <property type="entry name" value="OTCace_N"/>
    <property type="match status" value="1"/>
</dbReference>
<feature type="domain" description="Aspartate/ornithine carbamoyltransferase Asp/Orn-binding" evidence="7">
    <location>
        <begin position="158"/>
        <end position="309"/>
    </location>
</feature>
<accession>A0A7C1K2W7</accession>
<feature type="binding site" evidence="6">
    <location>
        <position position="169"/>
    </location>
    <ligand>
        <name>L-ornithine</name>
        <dbReference type="ChEBI" id="CHEBI:46911"/>
    </ligand>
</feature>
<reference evidence="9" key="1">
    <citation type="journal article" date="2020" name="mSystems">
        <title>Genome- and Community-Level Interaction Insights into Carbon Utilization and Element Cycling Functions of Hydrothermarchaeota in Hydrothermal Sediment.</title>
        <authorList>
            <person name="Zhou Z."/>
            <person name="Liu Y."/>
            <person name="Xu W."/>
            <person name="Pan J."/>
            <person name="Luo Z.H."/>
            <person name="Li M."/>
        </authorList>
    </citation>
    <scope>NUCLEOTIDE SEQUENCE [LARGE SCALE GENOMIC DNA]</scope>
    <source>
        <strain evidence="9">SpSt-222</strain>
    </source>
</reference>
<evidence type="ECO:0000256" key="5">
    <source>
        <dbReference type="ARBA" id="ARBA00048772"/>
    </source>
</evidence>
<dbReference type="PRINTS" id="PR00102">
    <property type="entry name" value="OTCASE"/>
</dbReference>
<dbReference type="NCBIfam" id="NF001986">
    <property type="entry name" value="PRK00779.1"/>
    <property type="match status" value="1"/>
</dbReference>
<dbReference type="Gene3D" id="3.40.50.1370">
    <property type="entry name" value="Aspartate/ornithine carbamoyltransferase"/>
    <property type="match status" value="2"/>
</dbReference>
<dbReference type="AlphaFoldDB" id="A0A7C1K2W7"/>
<dbReference type="PANTHER" id="PTHR45753">
    <property type="entry name" value="ORNITHINE CARBAMOYLTRANSFERASE, MITOCHONDRIAL"/>
    <property type="match status" value="1"/>
</dbReference>
<feature type="binding site" evidence="6">
    <location>
        <begin position="237"/>
        <end position="238"/>
    </location>
    <ligand>
        <name>L-ornithine</name>
        <dbReference type="ChEBI" id="CHEBI:46911"/>
    </ligand>
</feature>
<feature type="domain" description="Aspartate/ornithine carbamoyltransferase carbamoyl-P binding" evidence="8">
    <location>
        <begin position="11"/>
        <end position="151"/>
    </location>
</feature>
<comment type="pathway">
    <text evidence="1">Amino-acid biosynthesis; L-arginine biosynthesis; L-arginine from L-ornithine and carbamoyl phosphate: step 1/3.</text>
</comment>
<dbReference type="GO" id="GO:0019240">
    <property type="term" value="P:citrulline biosynthetic process"/>
    <property type="evidence" value="ECO:0007669"/>
    <property type="project" value="TreeGrafter"/>
</dbReference>
<evidence type="ECO:0000256" key="3">
    <source>
        <dbReference type="ARBA" id="ARBA00013007"/>
    </source>
</evidence>
<evidence type="ECO:0000259" key="7">
    <source>
        <dbReference type="Pfam" id="PF00185"/>
    </source>
</evidence>
<sequence>MAVPTVRKLFHLLTDDDLSPEQAVALIEFAAQLKAQHRAGEPQHHLLRGKTLAMIFQKPSTRTRVAFEAGMAQLGGHALYLSTADLQLGRGETIADTARVLSRYVDAIMARVFRHADVVELATHASVPVINGLSDLAHPTQGLADMLTIKEHLGGWNGRTLAYLGCANNMAHSLALSGALVGLSVRIATPPGCRPDPEIVQRAQQIAARTGARIEVLTDPIEAVRGVDVVYTDVWVSMGQTVPDEVLAALEAYRVTPAIMAAAAPHAIFMHCLPMFRGQEVTVEVADGPQSVIFDQAENRLHLHKALLVELLSDAGPGVLR</sequence>
<dbReference type="PROSITE" id="PS00097">
    <property type="entry name" value="CARBAMOYLTRANSFERASE"/>
    <property type="match status" value="1"/>
</dbReference>
<dbReference type="FunFam" id="3.40.50.1370:FF:000008">
    <property type="entry name" value="Ornithine carbamoyltransferase"/>
    <property type="match status" value="1"/>
</dbReference>
<dbReference type="PRINTS" id="PR00100">
    <property type="entry name" value="AOTCASE"/>
</dbReference>
<dbReference type="InterPro" id="IPR024904">
    <property type="entry name" value="OTCase_ArgI"/>
</dbReference>
<feature type="binding site" evidence="6">
    <location>
        <position position="233"/>
    </location>
    <ligand>
        <name>L-ornithine</name>
        <dbReference type="ChEBI" id="CHEBI:46911"/>
    </ligand>
</feature>
<dbReference type="InterPro" id="IPR002292">
    <property type="entry name" value="Orn/put_carbamltrans"/>
</dbReference>
<evidence type="ECO:0000259" key="8">
    <source>
        <dbReference type="Pfam" id="PF02729"/>
    </source>
</evidence>
<comment type="catalytic activity">
    <reaction evidence="5 6">
        <text>carbamoyl phosphate + L-ornithine = L-citrulline + phosphate + H(+)</text>
        <dbReference type="Rhea" id="RHEA:19513"/>
        <dbReference type="ChEBI" id="CHEBI:15378"/>
        <dbReference type="ChEBI" id="CHEBI:43474"/>
        <dbReference type="ChEBI" id="CHEBI:46911"/>
        <dbReference type="ChEBI" id="CHEBI:57743"/>
        <dbReference type="ChEBI" id="CHEBI:58228"/>
        <dbReference type="EC" id="2.1.3.3"/>
    </reaction>
</comment>
<dbReference type="PANTHER" id="PTHR45753:SF3">
    <property type="entry name" value="ORNITHINE TRANSCARBAMYLASE, MITOCHONDRIAL"/>
    <property type="match status" value="1"/>
</dbReference>